<reference evidence="2" key="1">
    <citation type="submission" date="2021-06" db="EMBL/GenBank/DDBJ databases">
        <authorList>
            <person name="Hodson N. C."/>
            <person name="Mongue J. A."/>
            <person name="Jaron S. K."/>
        </authorList>
    </citation>
    <scope>NUCLEOTIDE SEQUENCE</scope>
</reference>
<evidence type="ECO:0000256" key="1">
    <source>
        <dbReference type="SAM" id="MobiDB-lite"/>
    </source>
</evidence>
<dbReference type="EMBL" id="CAJVCH010380473">
    <property type="protein sequence ID" value="CAG7816880.1"/>
    <property type="molecule type" value="Genomic_DNA"/>
</dbReference>
<protein>
    <submittedName>
        <fullName evidence="2">Uncharacterized protein</fullName>
    </submittedName>
</protein>
<organism evidence="2 3">
    <name type="scientific">Allacma fusca</name>
    <dbReference type="NCBI Taxonomy" id="39272"/>
    <lineage>
        <taxon>Eukaryota</taxon>
        <taxon>Metazoa</taxon>
        <taxon>Ecdysozoa</taxon>
        <taxon>Arthropoda</taxon>
        <taxon>Hexapoda</taxon>
        <taxon>Collembola</taxon>
        <taxon>Symphypleona</taxon>
        <taxon>Sminthuridae</taxon>
        <taxon>Allacma</taxon>
    </lineage>
</organism>
<evidence type="ECO:0000313" key="3">
    <source>
        <dbReference type="Proteomes" id="UP000708208"/>
    </source>
</evidence>
<keyword evidence="3" id="KW-1185">Reference proteome</keyword>
<dbReference type="Proteomes" id="UP000708208">
    <property type="component" value="Unassembled WGS sequence"/>
</dbReference>
<proteinExistence type="predicted"/>
<feature type="region of interest" description="Disordered" evidence="1">
    <location>
        <begin position="97"/>
        <end position="176"/>
    </location>
</feature>
<dbReference type="AlphaFoldDB" id="A0A8J2PIL6"/>
<accession>A0A8J2PIL6</accession>
<sequence>MNRLVISSSQSTQYKELVKDGYQKNDLDLILSKADQCCSNFELTSPKPTLAIGKAFQQPATPVLNKPAEFPEGMSSRFFWSLLFPFKIPVIIVRPTTTTQAPKRPTTPKMSTKSTSSTRRKPFTTTTMPPVIDDSESSRETGPDTDSEESTFLKVTSPPRDCQEQPGGGLVVPNCG</sequence>
<evidence type="ECO:0000313" key="2">
    <source>
        <dbReference type="EMBL" id="CAG7816880.1"/>
    </source>
</evidence>
<comment type="caution">
    <text evidence="2">The sequence shown here is derived from an EMBL/GenBank/DDBJ whole genome shotgun (WGS) entry which is preliminary data.</text>
</comment>
<feature type="compositionally biased region" description="Low complexity" evidence="1">
    <location>
        <begin position="97"/>
        <end position="130"/>
    </location>
</feature>
<gene>
    <name evidence="2" type="ORF">AFUS01_LOCUS27474</name>
</gene>
<name>A0A8J2PIL6_9HEXA</name>